<feature type="repeat" description="RCC1" evidence="15">
    <location>
        <begin position="358"/>
        <end position="413"/>
    </location>
</feature>
<evidence type="ECO:0000256" key="10">
    <source>
        <dbReference type="ARBA" id="ARBA00022737"/>
    </source>
</evidence>
<dbReference type="InterPro" id="IPR058923">
    <property type="entry name" value="RCC1-like_dom"/>
</dbReference>
<keyword evidence="19" id="KW-1185">Reference proteome</keyword>
<feature type="repeat" description="RCC1" evidence="15">
    <location>
        <begin position="596"/>
        <end position="652"/>
    </location>
</feature>
<dbReference type="InterPro" id="IPR011009">
    <property type="entry name" value="Kinase-like_dom_sf"/>
</dbReference>
<dbReference type="InterPro" id="IPR051997">
    <property type="entry name" value="STK_NEK"/>
</dbReference>
<dbReference type="GO" id="GO:0005737">
    <property type="term" value="C:cytoplasm"/>
    <property type="evidence" value="ECO:0007669"/>
    <property type="project" value="UniProtKB-SubCell"/>
</dbReference>
<evidence type="ECO:0000256" key="1">
    <source>
        <dbReference type="ARBA" id="ARBA00001946"/>
    </source>
</evidence>
<dbReference type="Pfam" id="PF25390">
    <property type="entry name" value="WD40_RLD"/>
    <property type="match status" value="1"/>
</dbReference>
<keyword evidence="16" id="KW-0812">Transmembrane</keyword>
<dbReference type="Ensembl" id="ENSPNAT00000077801.1">
    <property type="protein sequence ID" value="ENSPNAP00000055033.1"/>
    <property type="gene ID" value="ENSPNAG00000009538.2"/>
</dbReference>
<dbReference type="PANTHER" id="PTHR44535">
    <property type="entry name" value="PROTEIN CBG16200"/>
    <property type="match status" value="1"/>
</dbReference>
<evidence type="ECO:0000256" key="5">
    <source>
        <dbReference type="ARBA" id="ARBA00022490"/>
    </source>
</evidence>
<evidence type="ECO:0000256" key="7">
    <source>
        <dbReference type="ARBA" id="ARBA00022553"/>
    </source>
</evidence>
<evidence type="ECO:0000256" key="6">
    <source>
        <dbReference type="ARBA" id="ARBA00022527"/>
    </source>
</evidence>
<dbReference type="GO" id="GO:0019901">
    <property type="term" value="F:protein kinase binding"/>
    <property type="evidence" value="ECO:0007669"/>
    <property type="project" value="TreeGrafter"/>
</dbReference>
<evidence type="ECO:0000259" key="17">
    <source>
        <dbReference type="PROSITE" id="PS50011"/>
    </source>
</evidence>
<evidence type="ECO:0000313" key="19">
    <source>
        <dbReference type="Proteomes" id="UP001501920"/>
    </source>
</evidence>
<dbReference type="Pfam" id="PF00069">
    <property type="entry name" value="Pkinase"/>
    <property type="match status" value="1"/>
</dbReference>
<keyword evidence="16" id="KW-1133">Transmembrane helix</keyword>
<keyword evidence="9" id="KW-0479">Metal-binding</keyword>
<dbReference type="GeneTree" id="ENSGT00940000156145"/>
<feature type="transmembrane region" description="Helical" evidence="16">
    <location>
        <begin position="665"/>
        <end position="685"/>
    </location>
</feature>
<evidence type="ECO:0000256" key="11">
    <source>
        <dbReference type="ARBA" id="ARBA00022741"/>
    </source>
</evidence>
<keyword evidence="5" id="KW-0963">Cytoplasm</keyword>
<dbReference type="Proteomes" id="UP001501920">
    <property type="component" value="Chromosome 10"/>
</dbReference>
<feature type="domain" description="Protein kinase" evidence="17">
    <location>
        <begin position="39"/>
        <end position="295"/>
    </location>
</feature>
<protein>
    <recommendedName>
        <fullName evidence="4">non-specific serine/threonine protein kinase</fullName>
        <ecNumber evidence="4">2.7.11.1</ecNumber>
    </recommendedName>
</protein>
<dbReference type="EC" id="2.7.11.1" evidence="4"/>
<dbReference type="InterPro" id="IPR008271">
    <property type="entry name" value="Ser/Thr_kinase_AS"/>
</dbReference>
<dbReference type="CDD" id="cd08221">
    <property type="entry name" value="STKc_Nek9"/>
    <property type="match status" value="1"/>
</dbReference>
<dbReference type="Gene3D" id="2.130.10.30">
    <property type="entry name" value="Regulator of chromosome condensation 1/beta-lactamase-inhibitor protein II"/>
    <property type="match status" value="2"/>
</dbReference>
<evidence type="ECO:0000256" key="9">
    <source>
        <dbReference type="ARBA" id="ARBA00022723"/>
    </source>
</evidence>
<keyword evidence="8" id="KW-0808">Transferase</keyword>
<sequence length="686" mass="76494">MSLEDYERHYASLSDSGCESVSGAHTSGTFSSEEEKLHYIPIRVLGKGAFGEATLYRRTEDNSLVVWKEIDLNNLSDKKRRDVMNEISILSILQHHNIIAYFNHFLDKNTLLIELEYCNGGNLYDKINQQKGKLFTEEVVIWYLYQIASAVAHIHKAGVLHRDIKTLNIFLTKTNLIKLGDYGLAKKLDSEYSMAETCVGTPYYMSPELCQGVKYNFKSDIWAMGCVIFELLTLTRTFDATNPLNLCVKIVQGNWTMEVNSDVYSPELIKIVYACLDQDPEKRPTADQILDQPIISCVRPLSTVSDTPVAVVTTRSREVYFWGGGKFTPQKLDLFKGGNSAQQVCAGETHFAVVTVEKELYTWSVQGGAKMVGQLGHGDQASYRQPRKVERLQGKAIRQVACGADFTACVTDEDQMYMFGSDYYGCIGVENDMGMEVLEPVLLEFFQERPVRQVSCGDNHVVVLTHCGDIYSWGCGEHGEHYVYSQSSWSQLLSICAFDMKSLNGHQEIPYTTTLTLVKQLARFKIQIIAPGKTHTAAIDERGRLMTFGCNKYGQLGVKDFKKHQGVQLLLGPFGGKVVTKVSCGDGFTIAATEDNQIFAWGNAGNGRLGMPADRGFGSEVCPALPRPIFGSLHHVPDLSCRGWHTILIMEKVLNSKTIRSNSSGLSIGSGEMSIFVIIVIILLYY</sequence>
<dbReference type="FunFam" id="3.30.200.20:FF:000097">
    <property type="entry name" value="Probable serine/threonine-protein kinase nek1"/>
    <property type="match status" value="1"/>
</dbReference>
<evidence type="ECO:0000256" key="13">
    <source>
        <dbReference type="ARBA" id="ARBA00022840"/>
    </source>
</evidence>
<dbReference type="SUPFAM" id="SSF50985">
    <property type="entry name" value="RCC1/BLIP-II"/>
    <property type="match status" value="1"/>
</dbReference>
<feature type="repeat" description="RCC1" evidence="15">
    <location>
        <begin position="543"/>
        <end position="595"/>
    </location>
</feature>
<reference evidence="18" key="3">
    <citation type="submission" date="2025-09" db="UniProtKB">
        <authorList>
            <consortium name="Ensembl"/>
        </authorList>
    </citation>
    <scope>IDENTIFICATION</scope>
</reference>
<keyword evidence="16" id="KW-0472">Membrane</keyword>
<feature type="repeat" description="RCC1" evidence="15">
    <location>
        <begin position="414"/>
        <end position="467"/>
    </location>
</feature>
<dbReference type="GO" id="GO:0005813">
    <property type="term" value="C:centrosome"/>
    <property type="evidence" value="ECO:0007669"/>
    <property type="project" value="TreeGrafter"/>
</dbReference>
<keyword evidence="11" id="KW-0547">Nucleotide-binding</keyword>
<evidence type="ECO:0000256" key="14">
    <source>
        <dbReference type="ARBA" id="ARBA00022842"/>
    </source>
</evidence>
<dbReference type="InterPro" id="IPR000719">
    <property type="entry name" value="Prot_kinase_dom"/>
</dbReference>
<dbReference type="PRINTS" id="PR00633">
    <property type="entry name" value="RCCNDNSATION"/>
</dbReference>
<keyword evidence="10" id="KW-0677">Repeat</keyword>
<comment type="similarity">
    <text evidence="3">Belongs to the protein kinase superfamily. NEK Ser/Thr protein kinase family. NIMA subfamily.</text>
</comment>
<dbReference type="PROSITE" id="PS50011">
    <property type="entry name" value="PROTEIN_KINASE_DOM"/>
    <property type="match status" value="1"/>
</dbReference>
<gene>
    <name evidence="18" type="primary">NEK9</name>
</gene>
<feature type="repeat" description="RCC1" evidence="15">
    <location>
        <begin position="468"/>
        <end position="542"/>
    </location>
</feature>
<comment type="subcellular location">
    <subcellularLocation>
        <location evidence="2">Cytoplasm</location>
    </subcellularLocation>
</comment>
<evidence type="ECO:0000256" key="8">
    <source>
        <dbReference type="ARBA" id="ARBA00022679"/>
    </source>
</evidence>
<evidence type="ECO:0000256" key="12">
    <source>
        <dbReference type="ARBA" id="ARBA00022777"/>
    </source>
</evidence>
<dbReference type="FunFam" id="2.130.10.30:FF:000118">
    <property type="match status" value="1"/>
</dbReference>
<proteinExistence type="inferred from homology"/>
<dbReference type="FunFam" id="1.10.510.10:FF:000602">
    <property type="entry name" value="serine/threonine-protein kinase Nek9"/>
    <property type="match status" value="1"/>
</dbReference>
<dbReference type="InterPro" id="IPR042767">
    <property type="entry name" value="Nek9_STKc"/>
</dbReference>
<dbReference type="PANTHER" id="PTHR44535:SF1">
    <property type="entry name" value="SERINE_THREONINE-PROTEIN KINASE NEK9"/>
    <property type="match status" value="1"/>
</dbReference>
<dbReference type="Gene3D" id="1.10.510.10">
    <property type="entry name" value="Transferase(Phosphotransferase) domain 1"/>
    <property type="match status" value="1"/>
</dbReference>
<dbReference type="SUPFAM" id="SSF56112">
    <property type="entry name" value="Protein kinase-like (PK-like)"/>
    <property type="match status" value="1"/>
</dbReference>
<dbReference type="AlphaFoldDB" id="A0AAR2JSM7"/>
<keyword evidence="7" id="KW-0597">Phosphoprotein</keyword>
<evidence type="ECO:0000256" key="3">
    <source>
        <dbReference type="ARBA" id="ARBA00010886"/>
    </source>
</evidence>
<comment type="cofactor">
    <cofactor evidence="1">
        <name>Mg(2+)</name>
        <dbReference type="ChEBI" id="CHEBI:18420"/>
    </cofactor>
</comment>
<reference evidence="18 19" key="1">
    <citation type="submission" date="2020-10" db="EMBL/GenBank/DDBJ databases">
        <title>Pygocentrus nattereri (red-bellied piranha) genome, fPygNat1, primary haplotype.</title>
        <authorList>
            <person name="Myers G."/>
            <person name="Meyer A."/>
            <person name="Karagic N."/>
            <person name="Pippel M."/>
            <person name="Winkler S."/>
            <person name="Tracey A."/>
            <person name="Wood J."/>
            <person name="Formenti G."/>
            <person name="Howe K."/>
            <person name="Fedrigo O."/>
            <person name="Jarvis E.D."/>
        </authorList>
    </citation>
    <scope>NUCLEOTIDE SEQUENCE [LARGE SCALE GENOMIC DNA]</scope>
</reference>
<dbReference type="PROSITE" id="PS00108">
    <property type="entry name" value="PROTEIN_KINASE_ST"/>
    <property type="match status" value="1"/>
</dbReference>
<evidence type="ECO:0000313" key="18">
    <source>
        <dbReference type="Ensembl" id="ENSPNAP00000055033.1"/>
    </source>
</evidence>
<evidence type="ECO:0000256" key="4">
    <source>
        <dbReference type="ARBA" id="ARBA00012513"/>
    </source>
</evidence>
<dbReference type="InterPro" id="IPR000408">
    <property type="entry name" value="Reg_chr_condens"/>
</dbReference>
<keyword evidence="14" id="KW-0460">Magnesium</keyword>
<accession>A0AAR2JSM7</accession>
<dbReference type="SMART" id="SM00220">
    <property type="entry name" value="S_TKc"/>
    <property type="match status" value="1"/>
</dbReference>
<dbReference type="GO" id="GO:0004674">
    <property type="term" value="F:protein serine/threonine kinase activity"/>
    <property type="evidence" value="ECO:0007669"/>
    <property type="project" value="UniProtKB-KW"/>
</dbReference>
<evidence type="ECO:0000256" key="2">
    <source>
        <dbReference type="ARBA" id="ARBA00004496"/>
    </source>
</evidence>
<dbReference type="InterPro" id="IPR009091">
    <property type="entry name" value="RCC1/BLIP-II"/>
</dbReference>
<keyword evidence="12" id="KW-0418">Kinase</keyword>
<dbReference type="Gene3D" id="3.30.200.20">
    <property type="entry name" value="Phosphorylase Kinase, domain 1"/>
    <property type="match status" value="1"/>
</dbReference>
<dbReference type="GO" id="GO:0005524">
    <property type="term" value="F:ATP binding"/>
    <property type="evidence" value="ECO:0007669"/>
    <property type="project" value="UniProtKB-KW"/>
</dbReference>
<organism evidence="18 19">
    <name type="scientific">Pygocentrus nattereri</name>
    <name type="common">Red-bellied piranha</name>
    <dbReference type="NCBI Taxonomy" id="42514"/>
    <lineage>
        <taxon>Eukaryota</taxon>
        <taxon>Metazoa</taxon>
        <taxon>Chordata</taxon>
        <taxon>Craniata</taxon>
        <taxon>Vertebrata</taxon>
        <taxon>Euteleostomi</taxon>
        <taxon>Actinopterygii</taxon>
        <taxon>Neopterygii</taxon>
        <taxon>Teleostei</taxon>
        <taxon>Ostariophysi</taxon>
        <taxon>Characiformes</taxon>
        <taxon>Characoidei</taxon>
        <taxon>Pygocentrus</taxon>
    </lineage>
</organism>
<evidence type="ECO:0000256" key="15">
    <source>
        <dbReference type="PROSITE-ProRule" id="PRU00235"/>
    </source>
</evidence>
<keyword evidence="13" id="KW-0067">ATP-binding</keyword>
<reference evidence="18" key="2">
    <citation type="submission" date="2025-08" db="UniProtKB">
        <authorList>
            <consortium name="Ensembl"/>
        </authorList>
    </citation>
    <scope>IDENTIFICATION</scope>
</reference>
<dbReference type="GO" id="GO:0046872">
    <property type="term" value="F:metal ion binding"/>
    <property type="evidence" value="ECO:0007669"/>
    <property type="project" value="UniProtKB-KW"/>
</dbReference>
<evidence type="ECO:0000256" key="16">
    <source>
        <dbReference type="SAM" id="Phobius"/>
    </source>
</evidence>
<keyword evidence="6" id="KW-0723">Serine/threonine-protein kinase</keyword>
<name>A0AAR2JSM7_PYGNA</name>
<dbReference type="PROSITE" id="PS50012">
    <property type="entry name" value="RCC1_3"/>
    <property type="match status" value="5"/>
</dbReference>